<dbReference type="AlphaFoldDB" id="A0A0D0DE94"/>
<reference evidence="1 2" key="1">
    <citation type="submission" date="2014-04" db="EMBL/GenBank/DDBJ databases">
        <authorList>
            <consortium name="DOE Joint Genome Institute"/>
            <person name="Kuo A."/>
            <person name="Kohler A."/>
            <person name="Jargeat P."/>
            <person name="Nagy L.G."/>
            <person name="Floudas D."/>
            <person name="Copeland A."/>
            <person name="Barry K.W."/>
            <person name="Cichocki N."/>
            <person name="Veneault-Fourrey C."/>
            <person name="LaButti K."/>
            <person name="Lindquist E.A."/>
            <person name="Lipzen A."/>
            <person name="Lundell T."/>
            <person name="Morin E."/>
            <person name="Murat C."/>
            <person name="Sun H."/>
            <person name="Tunlid A."/>
            <person name="Henrissat B."/>
            <person name="Grigoriev I.V."/>
            <person name="Hibbett D.S."/>
            <person name="Martin F."/>
            <person name="Nordberg H.P."/>
            <person name="Cantor M.N."/>
            <person name="Hua S.X."/>
        </authorList>
    </citation>
    <scope>NUCLEOTIDE SEQUENCE [LARGE SCALE GENOMIC DNA]</scope>
    <source>
        <strain evidence="1 2">Ve08.2h10</strain>
    </source>
</reference>
<dbReference type="Proteomes" id="UP000054538">
    <property type="component" value="Unassembled WGS sequence"/>
</dbReference>
<name>A0A0D0DE94_9AGAM</name>
<organism evidence="1 2">
    <name type="scientific">Paxillus rubicundulus Ve08.2h10</name>
    <dbReference type="NCBI Taxonomy" id="930991"/>
    <lineage>
        <taxon>Eukaryota</taxon>
        <taxon>Fungi</taxon>
        <taxon>Dikarya</taxon>
        <taxon>Basidiomycota</taxon>
        <taxon>Agaricomycotina</taxon>
        <taxon>Agaricomycetes</taxon>
        <taxon>Agaricomycetidae</taxon>
        <taxon>Boletales</taxon>
        <taxon>Paxilineae</taxon>
        <taxon>Paxillaceae</taxon>
        <taxon>Paxillus</taxon>
    </lineage>
</organism>
<accession>A0A0D0DE94</accession>
<dbReference type="InParanoid" id="A0A0D0DE94"/>
<protein>
    <submittedName>
        <fullName evidence="1">Unplaced genomic scaffold scaffold_1536, whole genome shotgun sequence</fullName>
    </submittedName>
</protein>
<gene>
    <name evidence="1" type="ORF">PAXRUDRAFT_291148</name>
</gene>
<reference evidence="2" key="2">
    <citation type="submission" date="2015-01" db="EMBL/GenBank/DDBJ databases">
        <title>Evolutionary Origins and Diversification of the Mycorrhizal Mutualists.</title>
        <authorList>
            <consortium name="DOE Joint Genome Institute"/>
            <consortium name="Mycorrhizal Genomics Consortium"/>
            <person name="Kohler A."/>
            <person name="Kuo A."/>
            <person name="Nagy L.G."/>
            <person name="Floudas D."/>
            <person name="Copeland A."/>
            <person name="Barry K.W."/>
            <person name="Cichocki N."/>
            <person name="Veneault-Fourrey C."/>
            <person name="LaButti K."/>
            <person name="Lindquist E.A."/>
            <person name="Lipzen A."/>
            <person name="Lundell T."/>
            <person name="Morin E."/>
            <person name="Murat C."/>
            <person name="Riley R."/>
            <person name="Ohm R."/>
            <person name="Sun H."/>
            <person name="Tunlid A."/>
            <person name="Henrissat B."/>
            <person name="Grigoriev I.V."/>
            <person name="Hibbett D.S."/>
            <person name="Martin F."/>
        </authorList>
    </citation>
    <scope>NUCLEOTIDE SEQUENCE [LARGE SCALE GENOMIC DNA]</scope>
    <source>
        <strain evidence="2">Ve08.2h10</strain>
    </source>
</reference>
<dbReference type="HOGENOM" id="CLU_2413919_0_0_1"/>
<dbReference type="EMBL" id="KN826358">
    <property type="protein sequence ID" value="KIK79164.1"/>
    <property type="molecule type" value="Genomic_DNA"/>
</dbReference>
<evidence type="ECO:0000313" key="1">
    <source>
        <dbReference type="EMBL" id="KIK79164.1"/>
    </source>
</evidence>
<keyword evidence="2" id="KW-1185">Reference proteome</keyword>
<sequence length="92" mass="10350">MALQGIPVCLHNLADNTSSWTCARIPRWLTLHTQRRTKHGDEQISGTFLIPDIEKHGLITSPCEHEQAILGDIIETLNMRPLNLHPTMQLGC</sequence>
<proteinExistence type="predicted"/>
<evidence type="ECO:0000313" key="2">
    <source>
        <dbReference type="Proteomes" id="UP000054538"/>
    </source>
</evidence>